<protein>
    <submittedName>
        <fullName evidence="2">Uncharacterized protein</fullName>
    </submittedName>
</protein>
<name>A0A6B0S391_9CETA</name>
<organism evidence="2 3">
    <name type="scientific">Bos mutus</name>
    <name type="common">wild yak</name>
    <dbReference type="NCBI Taxonomy" id="72004"/>
    <lineage>
        <taxon>Eukaryota</taxon>
        <taxon>Metazoa</taxon>
        <taxon>Chordata</taxon>
        <taxon>Craniata</taxon>
        <taxon>Vertebrata</taxon>
        <taxon>Euteleostomi</taxon>
        <taxon>Mammalia</taxon>
        <taxon>Eutheria</taxon>
        <taxon>Laurasiatheria</taxon>
        <taxon>Artiodactyla</taxon>
        <taxon>Ruminantia</taxon>
        <taxon>Pecora</taxon>
        <taxon>Bovidae</taxon>
        <taxon>Bovinae</taxon>
        <taxon>Bos</taxon>
    </lineage>
</organism>
<feature type="region of interest" description="Disordered" evidence="1">
    <location>
        <begin position="1"/>
        <end position="38"/>
    </location>
</feature>
<evidence type="ECO:0000313" key="3">
    <source>
        <dbReference type="Proteomes" id="UP000322234"/>
    </source>
</evidence>
<keyword evidence="3" id="KW-1185">Reference proteome</keyword>
<sequence length="101" mass="10938">MLGCAMPNDPLPPERGWGASQLGKTEGGAHGWCETPGKGVLPQPPQRCIEKTRFIRLPSANTHRSSYFSGKLSLEEFIRGAKSDPSIVRLLQCDPSSAGQF</sequence>
<evidence type="ECO:0000256" key="1">
    <source>
        <dbReference type="SAM" id="MobiDB-lite"/>
    </source>
</evidence>
<evidence type="ECO:0000313" key="2">
    <source>
        <dbReference type="EMBL" id="MXQ94446.1"/>
    </source>
</evidence>
<reference evidence="2" key="1">
    <citation type="submission" date="2019-10" db="EMBL/GenBank/DDBJ databases">
        <title>The sequence and de novo assembly of the wild yak genome.</title>
        <authorList>
            <person name="Liu Y."/>
        </authorList>
    </citation>
    <scope>NUCLEOTIDE SEQUENCE [LARGE SCALE GENOMIC DNA]</scope>
    <source>
        <strain evidence="2">WY2019</strain>
    </source>
</reference>
<dbReference type="EMBL" id="VBQZ03000111">
    <property type="protein sequence ID" value="MXQ94446.1"/>
    <property type="molecule type" value="Genomic_DNA"/>
</dbReference>
<comment type="caution">
    <text evidence="2">The sequence shown here is derived from an EMBL/GenBank/DDBJ whole genome shotgun (WGS) entry which is preliminary data.</text>
</comment>
<dbReference type="AlphaFoldDB" id="A0A6B0S391"/>
<accession>A0A6B0S391</accession>
<dbReference type="Proteomes" id="UP000322234">
    <property type="component" value="Unassembled WGS sequence"/>
</dbReference>
<gene>
    <name evidence="2" type="ORF">E5288_WYG022419</name>
</gene>
<proteinExistence type="predicted"/>